<protein>
    <submittedName>
        <fullName evidence="1">Uncharacterized protein</fullName>
    </submittedName>
</protein>
<dbReference type="RefSeq" id="WP_099643519.1">
    <property type="nucleotide sequence ID" value="NZ_NKHF01000089.1"/>
</dbReference>
<dbReference type="EMBL" id="NKHF01000089">
    <property type="protein sequence ID" value="PCK30320.1"/>
    <property type="molecule type" value="Genomic_DNA"/>
</dbReference>
<dbReference type="AlphaFoldDB" id="A0A2A5JLL2"/>
<evidence type="ECO:0000313" key="2">
    <source>
        <dbReference type="Proteomes" id="UP000228621"/>
    </source>
</evidence>
<reference evidence="2" key="1">
    <citation type="journal article" date="2019" name="Genome Announc.">
        <title>Draft Genome Sequence of Pseudoalteromonas piscicida Strain 36Y ROTHPW, an Hypersaline Seawater Isolate from the South Coast of Sonora, Mexico.</title>
        <authorList>
            <person name="Sanchez-Diaz R."/>
            <person name="Molina-Garza Z.J."/>
            <person name="Cruz-Suarez L.E."/>
            <person name="Selvin J."/>
            <person name="Kiran G.S."/>
            <person name="Ibarra-Gamez J.C."/>
            <person name="Gomez-Gil B."/>
            <person name="Galaviz-Silva L."/>
        </authorList>
    </citation>
    <scope>NUCLEOTIDE SEQUENCE [LARGE SCALE GENOMIC DNA]</scope>
    <source>
        <strain evidence="2">36Y_RITHPW</strain>
    </source>
</reference>
<sequence>MGKLSLTKVLLFTLSLGVQGSTLAKQQNLQESDVTSEIKQMFELDQKMINEGLTDSQGSARRRERVLELVASNRIDSAEGFFYACIILQHTPKATGSDNYYASTSYENHLLAFYLCKQAYELNFEVAGWYAGAAMDRYLLSQGKSQRYGTHWRLNKKGDMYIHDPVDPHFSDAERAKLGIEPLVEIQATVQEENKKLKSAEAN</sequence>
<keyword evidence="2" id="KW-1185">Reference proteome</keyword>
<dbReference type="Proteomes" id="UP000228621">
    <property type="component" value="Unassembled WGS sequence"/>
</dbReference>
<comment type="caution">
    <text evidence="1">The sequence shown here is derived from an EMBL/GenBank/DDBJ whole genome shotgun (WGS) entry which is preliminary data.</text>
</comment>
<proteinExistence type="predicted"/>
<accession>A0A2A5JLL2</accession>
<evidence type="ECO:0000313" key="1">
    <source>
        <dbReference type="EMBL" id="PCK30320.1"/>
    </source>
</evidence>
<name>A0A2A5JLL2_PSEO7</name>
<organism evidence="1 2">
    <name type="scientific">Pseudoalteromonas piscicida</name>
    <dbReference type="NCBI Taxonomy" id="43662"/>
    <lineage>
        <taxon>Bacteria</taxon>
        <taxon>Pseudomonadati</taxon>
        <taxon>Pseudomonadota</taxon>
        <taxon>Gammaproteobacteria</taxon>
        <taxon>Alteromonadales</taxon>
        <taxon>Pseudoalteromonadaceae</taxon>
        <taxon>Pseudoalteromonas</taxon>
    </lineage>
</organism>
<dbReference type="OrthoDB" id="9151236at2"/>
<gene>
    <name evidence="1" type="ORF">CEX98_18635</name>
</gene>